<name>A0A9N9MND2_9CUCU</name>
<dbReference type="Gene3D" id="3.30.1360.120">
    <property type="entry name" value="Probable tRNA modification gtpase trme, domain 1"/>
    <property type="match status" value="1"/>
</dbReference>
<dbReference type="GO" id="GO:0016226">
    <property type="term" value="P:iron-sulfur cluster assembly"/>
    <property type="evidence" value="ECO:0007669"/>
    <property type="project" value="TreeGrafter"/>
</dbReference>
<proteinExistence type="predicted"/>
<evidence type="ECO:0000313" key="7">
    <source>
        <dbReference type="EMBL" id="CAG9765812.1"/>
    </source>
</evidence>
<feature type="compositionally biased region" description="Acidic residues" evidence="4">
    <location>
        <begin position="42"/>
        <end position="54"/>
    </location>
</feature>
<dbReference type="InterPro" id="IPR018785">
    <property type="entry name" value="CDPF1_dom"/>
</dbReference>
<evidence type="ECO:0000259" key="6">
    <source>
        <dbReference type="Pfam" id="PF25455"/>
    </source>
</evidence>
<dbReference type="NCBIfam" id="TIGR03317">
    <property type="entry name" value="ygfZ_signature"/>
    <property type="match status" value="1"/>
</dbReference>
<dbReference type="Proteomes" id="UP001152799">
    <property type="component" value="Chromosome 3"/>
</dbReference>
<dbReference type="InterPro" id="IPR057460">
    <property type="entry name" value="CAF17_C"/>
</dbReference>
<dbReference type="SUPFAM" id="SSF103025">
    <property type="entry name" value="Folate-binding domain"/>
    <property type="match status" value="1"/>
</dbReference>
<accession>A0A9N9MND2</accession>
<comment type="subcellular location">
    <subcellularLocation>
        <location evidence="1">Mitochondrion</location>
    </subcellularLocation>
</comment>
<dbReference type="InterPro" id="IPR045179">
    <property type="entry name" value="YgfZ/GcvT"/>
</dbReference>
<feature type="domain" description="Cysteine-rich DPF motif" evidence="5">
    <location>
        <begin position="589"/>
        <end position="682"/>
    </location>
</feature>
<feature type="domain" description="CAF17 C-terminal" evidence="6">
    <location>
        <begin position="496"/>
        <end position="552"/>
    </location>
</feature>
<evidence type="ECO:0000313" key="8">
    <source>
        <dbReference type="Proteomes" id="UP001152799"/>
    </source>
</evidence>
<dbReference type="PANTHER" id="PTHR22602">
    <property type="entry name" value="TRANSFERASE CAF17, MITOCHONDRIAL-RELATED"/>
    <property type="match status" value="1"/>
</dbReference>
<dbReference type="PRINTS" id="PR01995">
    <property type="entry name" value="UPF0595"/>
</dbReference>
<keyword evidence="3" id="KW-0496">Mitochondrion</keyword>
<dbReference type="AlphaFoldDB" id="A0A9N9MND2"/>
<evidence type="ECO:0000256" key="2">
    <source>
        <dbReference type="ARBA" id="ARBA00022946"/>
    </source>
</evidence>
<evidence type="ECO:0000259" key="5">
    <source>
        <dbReference type="Pfam" id="PF10170"/>
    </source>
</evidence>
<gene>
    <name evidence="7" type="ORF">CEUTPL_LOCUS6415</name>
</gene>
<keyword evidence="2" id="KW-0809">Transit peptide</keyword>
<dbReference type="InterPro" id="IPR027266">
    <property type="entry name" value="TrmE/GcvT-like"/>
</dbReference>
<dbReference type="Pfam" id="PF10170">
    <property type="entry name" value="C6_DPF"/>
    <property type="match status" value="1"/>
</dbReference>
<evidence type="ECO:0000256" key="1">
    <source>
        <dbReference type="ARBA" id="ARBA00004173"/>
    </source>
</evidence>
<evidence type="ECO:0000256" key="4">
    <source>
        <dbReference type="SAM" id="MobiDB-lite"/>
    </source>
</evidence>
<evidence type="ECO:0000256" key="3">
    <source>
        <dbReference type="ARBA" id="ARBA00023128"/>
    </source>
</evidence>
<dbReference type="PANTHER" id="PTHR22602:SF0">
    <property type="entry name" value="TRANSFERASE CAF17, MITOCHONDRIAL-RELATED"/>
    <property type="match status" value="1"/>
</dbReference>
<dbReference type="EMBL" id="OU892279">
    <property type="protein sequence ID" value="CAG9765812.1"/>
    <property type="molecule type" value="Genomic_DNA"/>
</dbReference>
<protein>
    <submittedName>
        <fullName evidence="7">Uncharacterized protein</fullName>
    </submittedName>
</protein>
<keyword evidence="8" id="KW-1185">Reference proteome</keyword>
<organism evidence="7 8">
    <name type="scientific">Ceutorhynchus assimilis</name>
    <name type="common">cabbage seed weevil</name>
    <dbReference type="NCBI Taxonomy" id="467358"/>
    <lineage>
        <taxon>Eukaryota</taxon>
        <taxon>Metazoa</taxon>
        <taxon>Ecdysozoa</taxon>
        <taxon>Arthropoda</taxon>
        <taxon>Hexapoda</taxon>
        <taxon>Insecta</taxon>
        <taxon>Pterygota</taxon>
        <taxon>Neoptera</taxon>
        <taxon>Endopterygota</taxon>
        <taxon>Coleoptera</taxon>
        <taxon>Polyphaga</taxon>
        <taxon>Cucujiformia</taxon>
        <taxon>Curculionidae</taxon>
        <taxon>Ceutorhynchinae</taxon>
        <taxon>Ceutorhynchus</taxon>
    </lineage>
</organism>
<dbReference type="InterPro" id="IPR017703">
    <property type="entry name" value="YgfZ/GCV_T_CS"/>
</dbReference>
<feature type="region of interest" description="Disordered" evidence="4">
    <location>
        <begin position="20"/>
        <end position="64"/>
    </location>
</feature>
<dbReference type="GO" id="GO:0005759">
    <property type="term" value="C:mitochondrial matrix"/>
    <property type="evidence" value="ECO:0007669"/>
    <property type="project" value="TreeGrafter"/>
</dbReference>
<dbReference type="Pfam" id="PF25455">
    <property type="entry name" value="Beta-barrel_CAF17_C"/>
    <property type="match status" value="1"/>
</dbReference>
<dbReference type="OrthoDB" id="191995at2759"/>
<reference evidence="7" key="1">
    <citation type="submission" date="2022-01" db="EMBL/GenBank/DDBJ databases">
        <authorList>
            <person name="King R."/>
        </authorList>
    </citation>
    <scope>NUCLEOTIDE SEQUENCE</scope>
</reference>
<sequence length="687" mass="78784">MSFEKKNALDIFINPNRNVEQMEKDSWDSSSSLDQNDREESIVEENVIEGEENTENGSSIHDQNTTANPTKNVCVFCNRFRKRVKCREILLTKTLYSHRFDKIINHAVTWNDIELADRLRKSEEEGLKIYYHSVCLTGYDKLFVVNKNAGNGEWHFTRQLYKNAYAVVYRFIKLQVINQRRPCTLSFIQELFMESLLEQYDGRKEKKDLHFKFLRNKIRMQFAKKIKIFKLNKRGSNCIMAITQAQTLIKRLISSQNISKNALQHLNERSIIQIKGPDVSEFLQGLITNDINHLSNGVGSMFAMFLNTKGRTLYDSLIYKTAEDNSYLIECDTKVTIALQKHLKIYKVKRKIDISQSSSKVYVLFNPLIIGQEKLADYSILNGEYKNKFPENSSDLKVFKDILIFKDPRVAHLGFRIIAESDKVNSINEIAECDVSDNYKKLRYSLGIGEGEEDLLSGNSFPLECNCDYLHGVSFHKGCYIGQELTARTYHTGVIRKRLMPLIFTKIPTVLPENNIIMHNGKNLGKFRGIEGNVGLALLRMSQALEFGTISIGNGLIMQNEEIEPSTSISAETTEQPIIKKANNEIKYFECALCNLREKYEYFGKAAPFQKKFILSEDSYVIEDPFAAPKQGEIVVLGAHCVACNKMVCKDLYCSVYYNGTYCIHCAKSGNAKFPKVIEEKLNKIVR</sequence>